<keyword evidence="4" id="KW-0217">Developmental protein</keyword>
<dbReference type="InterPro" id="IPR031701">
    <property type="entry name" value="SIX1_SD"/>
</dbReference>
<keyword evidence="9 10" id="KW-0539">Nucleus</keyword>
<comment type="caution">
    <text evidence="14">The sequence shown here is derived from an EMBL/GenBank/DDBJ whole genome shotgun (WGS) entry which is preliminary data.</text>
</comment>
<evidence type="ECO:0000259" key="13">
    <source>
        <dbReference type="PROSITE" id="PS50071"/>
    </source>
</evidence>
<dbReference type="FunFam" id="1.10.10.60:FF:000085">
    <property type="entry name" value="SIX homeobox 5"/>
    <property type="match status" value="1"/>
</dbReference>
<keyword evidence="6 10" id="KW-0238">DNA-binding</keyword>
<evidence type="ECO:0000313" key="14">
    <source>
        <dbReference type="EMBL" id="KAG2469045.1"/>
    </source>
</evidence>
<dbReference type="OrthoDB" id="3501850at2759"/>
<dbReference type="EMBL" id="JAATIS010000220">
    <property type="protein sequence ID" value="KAG2469045.1"/>
    <property type="molecule type" value="Genomic_DNA"/>
</dbReference>
<dbReference type="CDD" id="cd00086">
    <property type="entry name" value="homeodomain"/>
    <property type="match status" value="1"/>
</dbReference>
<reference evidence="14 15" key="1">
    <citation type="journal article" date="2021" name="Cell">
        <title>Tracing the genetic footprints of vertebrate landing in non-teleost ray-finned fishes.</title>
        <authorList>
            <person name="Bi X."/>
            <person name="Wang K."/>
            <person name="Yang L."/>
            <person name="Pan H."/>
            <person name="Jiang H."/>
            <person name="Wei Q."/>
            <person name="Fang M."/>
            <person name="Yu H."/>
            <person name="Zhu C."/>
            <person name="Cai Y."/>
            <person name="He Y."/>
            <person name="Gan X."/>
            <person name="Zeng H."/>
            <person name="Yu D."/>
            <person name="Zhu Y."/>
            <person name="Jiang H."/>
            <person name="Qiu Q."/>
            <person name="Yang H."/>
            <person name="Zhang Y.E."/>
            <person name="Wang W."/>
            <person name="Zhu M."/>
            <person name="He S."/>
            <person name="Zhang G."/>
        </authorList>
    </citation>
    <scope>NUCLEOTIDE SEQUENCE [LARGE SCALE GENOMIC DNA]</scope>
    <source>
        <strain evidence="14">Bchr_013</strain>
    </source>
</reference>
<feature type="non-terminal residue" evidence="14">
    <location>
        <position position="1032"/>
    </location>
</feature>
<feature type="region of interest" description="Disordered" evidence="12">
    <location>
        <begin position="388"/>
        <end position="417"/>
    </location>
</feature>
<evidence type="ECO:0000256" key="7">
    <source>
        <dbReference type="ARBA" id="ARBA00023155"/>
    </source>
</evidence>
<evidence type="ECO:0000256" key="6">
    <source>
        <dbReference type="ARBA" id="ARBA00023125"/>
    </source>
</evidence>
<dbReference type="GO" id="GO:0000981">
    <property type="term" value="F:DNA-binding transcription factor activity, RNA polymerase II-specific"/>
    <property type="evidence" value="ECO:0007669"/>
    <property type="project" value="InterPro"/>
</dbReference>
<organism evidence="14 15">
    <name type="scientific">Polypterus senegalus</name>
    <name type="common">Senegal bichir</name>
    <dbReference type="NCBI Taxonomy" id="55291"/>
    <lineage>
        <taxon>Eukaryota</taxon>
        <taxon>Metazoa</taxon>
        <taxon>Chordata</taxon>
        <taxon>Craniata</taxon>
        <taxon>Vertebrata</taxon>
        <taxon>Euteleostomi</taxon>
        <taxon>Actinopterygii</taxon>
        <taxon>Polypteriformes</taxon>
        <taxon>Polypteridae</taxon>
        <taxon>Polypterus</taxon>
    </lineage>
</organism>
<dbReference type="GO" id="GO:0005737">
    <property type="term" value="C:cytoplasm"/>
    <property type="evidence" value="ECO:0007669"/>
    <property type="project" value="UniProtKB-SubCell"/>
</dbReference>
<dbReference type="AlphaFoldDB" id="A0A8X7XKQ4"/>
<keyword evidence="5" id="KW-0805">Transcription regulation</keyword>
<feature type="non-terminal residue" evidence="14">
    <location>
        <position position="1"/>
    </location>
</feature>
<evidence type="ECO:0000256" key="10">
    <source>
        <dbReference type="PROSITE-ProRule" id="PRU00108"/>
    </source>
</evidence>
<evidence type="ECO:0000256" key="2">
    <source>
        <dbReference type="ARBA" id="ARBA00004496"/>
    </source>
</evidence>
<evidence type="ECO:0000256" key="11">
    <source>
        <dbReference type="RuleBase" id="RU000682"/>
    </source>
</evidence>
<accession>A0A8X7XKQ4</accession>
<evidence type="ECO:0000256" key="5">
    <source>
        <dbReference type="ARBA" id="ARBA00023015"/>
    </source>
</evidence>
<dbReference type="GO" id="GO:0005667">
    <property type="term" value="C:transcription regulator complex"/>
    <property type="evidence" value="ECO:0007669"/>
    <property type="project" value="TreeGrafter"/>
</dbReference>
<dbReference type="GO" id="GO:0000978">
    <property type="term" value="F:RNA polymerase II cis-regulatory region sequence-specific DNA binding"/>
    <property type="evidence" value="ECO:0007669"/>
    <property type="project" value="TreeGrafter"/>
</dbReference>
<dbReference type="Proteomes" id="UP000886611">
    <property type="component" value="Unassembled WGS sequence"/>
</dbReference>
<keyword evidence="15" id="KW-1185">Reference proteome</keyword>
<feature type="compositionally biased region" description="Polar residues" evidence="12">
    <location>
        <begin position="404"/>
        <end position="417"/>
    </location>
</feature>
<evidence type="ECO:0000256" key="3">
    <source>
        <dbReference type="ARBA" id="ARBA00008161"/>
    </source>
</evidence>
<feature type="DNA-binding region" description="Homeobox" evidence="10">
    <location>
        <begin position="180"/>
        <end position="230"/>
    </location>
</feature>
<comment type="subcellular location">
    <subcellularLocation>
        <location evidence="2">Cytoplasm</location>
    </subcellularLocation>
    <subcellularLocation>
        <location evidence="1 10 11">Nucleus</location>
    </subcellularLocation>
</comment>
<dbReference type="PANTHER" id="PTHR10390">
    <property type="entry name" value="HOMEOBOX PROTEIN SIX"/>
    <property type="match status" value="1"/>
</dbReference>
<evidence type="ECO:0000256" key="1">
    <source>
        <dbReference type="ARBA" id="ARBA00004123"/>
    </source>
</evidence>
<dbReference type="Pfam" id="PF16878">
    <property type="entry name" value="SIX1_SD"/>
    <property type="match status" value="1"/>
</dbReference>
<keyword evidence="7 10" id="KW-0371">Homeobox</keyword>
<feature type="region of interest" description="Disordered" evidence="12">
    <location>
        <begin position="218"/>
        <end position="266"/>
    </location>
</feature>
<dbReference type="PANTHER" id="PTHR10390:SF65">
    <property type="entry name" value="HOMEOBOX PROTEIN SIX5"/>
    <property type="match status" value="1"/>
</dbReference>
<evidence type="ECO:0000256" key="4">
    <source>
        <dbReference type="ARBA" id="ARBA00022473"/>
    </source>
</evidence>
<sequence length="1032" mass="107411">MASLSLEAGTPKESPGETSSGELGSPSPKASDELGALDDASEQLLQTLRGSGLNFSAEQVSCVCEALLQAGNVERLGRFLSTIPAAPELQRGNETLLKAKALVAFHREEYKELYAILESHSFHPSNHAFLQDLYLQSRYREAERSRGRRLGAVDKYRLRKKYPLPKTIWDGEETVYCFKEKSRNALKECYKSNRYPTPDEKRNLARLTGLSLTQVSNWFKNRRQRDRTPSGTHSKSESDGNRSESDDSTRGLEDSAHLTPVSQEDHGTINNNILLSTTSTPCSTSSSMLLNGSLINANTQPFLFNGGSLVQASNGRVIINGLTFSDGQTITLSPVSSNPPLLVTGSTVIGSKPPTGTQQANNIEQKDPAVASILPTIIVNTGSSTLSLPAAEDGVGKSEDDEQSMPTSLGFGNTSNLGASNGMDLKIESLQPTMETCPTPSTTSSVVFNQQGTTLTIPGVPGEFRVDEQQALHSGSPSTPTLQTSQVVPLPSQQQATVLTSSANHLASAPQVLALPQVVPSIPGIPVSQVIQAPSSQGTTCPQLVPVSPVTTQLNQTAPAFQLPQGIPQQQVVTSAALPHISQVGTSPAPPLTVQQVIQTPQGLQTVQTLSQLPAPQIIPISSPTQVVPLSQPGHASPNVNPTAQIVPLSAQVVSPCPPPLPQVVPSSQTVPGTFQILTSVNNGNNSAVKTSQPNAIQFPSSPPVAQNGGSMGCTTAGVQLINSGGIFQLPAAAPGNLILTNPAGGSTLLTFQQGKLILTATFPASMLVSSSAASLANLPLKTESEYSQNGAGTGIVLTPIISVGPGQQNCPVNNISPSGTSLPPISAVIPISTTTTTSSSVSVPQEGTITSSQPSYQTDSNITFINPGGFYPSTAPGGDNNAMLSSVSLMPAASVGLTCSDVIGGLNSSVPMGGVGANAGHLSSANVTGSAMSNLAQVVWSPALNPTSAVSTGLVLPLGLRKEDRLLPDDGVDHRSLLALPGGESLLLGTAPEVRGQQLEEGPDMDSDDLESDGKVLTQLQSVPVDEDLGM</sequence>
<dbReference type="InterPro" id="IPR009057">
    <property type="entry name" value="Homeodomain-like_sf"/>
</dbReference>
<comment type="similarity">
    <text evidence="3">Belongs to the SIX/Sine oculis homeobox family.</text>
</comment>
<dbReference type="SUPFAM" id="SSF46689">
    <property type="entry name" value="Homeodomain-like"/>
    <property type="match status" value="1"/>
</dbReference>
<feature type="domain" description="Homeobox" evidence="13">
    <location>
        <begin position="178"/>
        <end position="229"/>
    </location>
</feature>
<evidence type="ECO:0000256" key="12">
    <source>
        <dbReference type="SAM" id="MobiDB-lite"/>
    </source>
</evidence>
<feature type="compositionally biased region" description="Basic and acidic residues" evidence="12">
    <location>
        <begin position="234"/>
        <end position="256"/>
    </location>
</feature>
<dbReference type="Gene3D" id="1.10.10.60">
    <property type="entry name" value="Homeodomain-like"/>
    <property type="match status" value="1"/>
</dbReference>
<evidence type="ECO:0000313" key="15">
    <source>
        <dbReference type="Proteomes" id="UP000886611"/>
    </source>
</evidence>
<feature type="compositionally biased region" description="Acidic residues" evidence="12">
    <location>
        <begin position="1002"/>
        <end position="1012"/>
    </location>
</feature>
<dbReference type="GO" id="GO:0005634">
    <property type="term" value="C:nucleus"/>
    <property type="evidence" value="ECO:0007669"/>
    <property type="project" value="UniProtKB-SubCell"/>
</dbReference>
<keyword evidence="8" id="KW-0804">Transcription</keyword>
<dbReference type="InterPro" id="IPR017970">
    <property type="entry name" value="Homeobox_CS"/>
</dbReference>
<evidence type="ECO:0000256" key="9">
    <source>
        <dbReference type="ARBA" id="ARBA00023242"/>
    </source>
</evidence>
<name>A0A8X7XKQ4_POLSE</name>
<feature type="region of interest" description="Disordered" evidence="12">
    <location>
        <begin position="996"/>
        <end position="1032"/>
    </location>
</feature>
<dbReference type="Pfam" id="PF00046">
    <property type="entry name" value="Homeodomain"/>
    <property type="match status" value="1"/>
</dbReference>
<gene>
    <name evidence="14" type="primary">Six4_0</name>
    <name evidence="14" type="ORF">GTO96_0003964</name>
</gene>
<dbReference type="InterPro" id="IPR001356">
    <property type="entry name" value="HD"/>
</dbReference>
<feature type="region of interest" description="Disordered" evidence="12">
    <location>
        <begin position="1"/>
        <end position="34"/>
    </location>
</feature>
<dbReference type="PROSITE" id="PS00027">
    <property type="entry name" value="HOMEOBOX_1"/>
    <property type="match status" value="1"/>
</dbReference>
<protein>
    <submittedName>
        <fullName evidence="14">SIX4 protein</fullName>
    </submittedName>
</protein>
<proteinExistence type="inferred from homology"/>
<dbReference type="PROSITE" id="PS50071">
    <property type="entry name" value="HOMEOBOX_2"/>
    <property type="match status" value="1"/>
</dbReference>
<evidence type="ECO:0000256" key="8">
    <source>
        <dbReference type="ARBA" id="ARBA00023163"/>
    </source>
</evidence>
<dbReference type="SMART" id="SM00389">
    <property type="entry name" value="HOX"/>
    <property type="match status" value="1"/>
</dbReference>